<evidence type="ECO:0000259" key="1">
    <source>
        <dbReference type="Pfam" id="PF01261"/>
    </source>
</evidence>
<keyword evidence="3" id="KW-1185">Reference proteome</keyword>
<dbReference type="SUPFAM" id="SSF51658">
    <property type="entry name" value="Xylose isomerase-like"/>
    <property type="match status" value="1"/>
</dbReference>
<organism evidence="2 3">
    <name type="scientific">Paenibacillus baekrokdamisoli</name>
    <dbReference type="NCBI Taxonomy" id="1712516"/>
    <lineage>
        <taxon>Bacteria</taxon>
        <taxon>Bacillati</taxon>
        <taxon>Bacillota</taxon>
        <taxon>Bacilli</taxon>
        <taxon>Bacillales</taxon>
        <taxon>Paenibacillaceae</taxon>
        <taxon>Paenibacillus</taxon>
    </lineage>
</organism>
<sequence length="295" mass="32909">MNNIRIGTLVGGNDAVRVLPQIIPYGFESFELTFWQTTGQADLPELAKQVKEIVAEKDIVISTLGIFGNPLTGTGDNGDTLASWERLIDHAEAFGAKLVTGFTGRMPGTIDESLSRFGEVFGELTKRAESRGVKLAFENCDMGGNWENGDWNIAHNPTAWELMFNAVQSDSIGLQWEPCHQMVSLIDPIPQLRKWAHTGKIFNVHGKDATIAWDVVREYGIHGPKPFVWHRTPGFGDTNWTDIITILRQAGYEGSIDIEGWHDPVYKDELEMTGQVHALNYLKRCRGGDFIPNPE</sequence>
<proteinExistence type="predicted"/>
<name>A0A3G9IL73_9BACL</name>
<dbReference type="Gene3D" id="3.20.20.150">
    <property type="entry name" value="Divalent-metal-dependent TIM barrel enzymes"/>
    <property type="match status" value="1"/>
</dbReference>
<dbReference type="EMBL" id="AP019308">
    <property type="protein sequence ID" value="BBH18942.1"/>
    <property type="molecule type" value="Genomic_DNA"/>
</dbReference>
<protein>
    <submittedName>
        <fullName evidence="2">Sugar phosphate isomerase</fullName>
    </submittedName>
</protein>
<dbReference type="GO" id="GO:0016853">
    <property type="term" value="F:isomerase activity"/>
    <property type="evidence" value="ECO:0007669"/>
    <property type="project" value="UniProtKB-KW"/>
</dbReference>
<dbReference type="AlphaFoldDB" id="A0A3G9IL73"/>
<dbReference type="InterPro" id="IPR013022">
    <property type="entry name" value="Xyl_isomerase-like_TIM-brl"/>
</dbReference>
<gene>
    <name evidence="2" type="ORF">Back11_02870</name>
</gene>
<dbReference type="PANTHER" id="PTHR12110:SF21">
    <property type="entry name" value="XYLOSE ISOMERASE-LIKE TIM BARREL DOMAIN-CONTAINING PROTEIN"/>
    <property type="match status" value="1"/>
</dbReference>
<evidence type="ECO:0000313" key="3">
    <source>
        <dbReference type="Proteomes" id="UP000275368"/>
    </source>
</evidence>
<reference evidence="2 3" key="1">
    <citation type="submission" date="2018-11" db="EMBL/GenBank/DDBJ databases">
        <title>Complete genome sequence of Paenibacillus baekrokdamisoli strain KCTC 33723.</title>
        <authorList>
            <person name="Kang S.W."/>
            <person name="Lee K.C."/>
            <person name="Kim K.K."/>
            <person name="Kim J.S."/>
            <person name="Kim D.S."/>
            <person name="Ko S.H."/>
            <person name="Yang S.H."/>
            <person name="Lee J.S."/>
        </authorList>
    </citation>
    <scope>NUCLEOTIDE SEQUENCE [LARGE SCALE GENOMIC DNA]</scope>
    <source>
        <strain evidence="2 3">KCTC 33723</strain>
    </source>
</reference>
<dbReference type="OrthoDB" id="9779184at2"/>
<dbReference type="InterPro" id="IPR036237">
    <property type="entry name" value="Xyl_isomerase-like_sf"/>
</dbReference>
<dbReference type="RefSeq" id="WP_125653370.1">
    <property type="nucleotide sequence ID" value="NZ_AP019308.1"/>
</dbReference>
<dbReference type="Pfam" id="PF01261">
    <property type="entry name" value="AP_endonuc_2"/>
    <property type="match status" value="1"/>
</dbReference>
<evidence type="ECO:0000313" key="2">
    <source>
        <dbReference type="EMBL" id="BBH18942.1"/>
    </source>
</evidence>
<accession>A0A3G9IL73</accession>
<dbReference type="Proteomes" id="UP000275368">
    <property type="component" value="Chromosome"/>
</dbReference>
<dbReference type="KEGG" id="pbk:Back11_02870"/>
<dbReference type="InterPro" id="IPR050312">
    <property type="entry name" value="IolE/XylAMocC-like"/>
</dbReference>
<keyword evidence="2" id="KW-0413">Isomerase</keyword>
<dbReference type="PANTHER" id="PTHR12110">
    <property type="entry name" value="HYDROXYPYRUVATE ISOMERASE"/>
    <property type="match status" value="1"/>
</dbReference>
<feature type="domain" description="Xylose isomerase-like TIM barrel" evidence="1">
    <location>
        <begin position="25"/>
        <end position="271"/>
    </location>
</feature>